<sequence>MPTAELRTMGRPHVVAHLAVSLDGATTGFEPDIGLFYELAGAWQEDVTLAGADTILAQEELLGSIAGPGPAPDGPLLAVVDGRGRVRRWSELRDAGHWSDVLALHCPSTSPRPAGREVRELVTGAERVDLREVLRSLGEDEGAHVVRVDSGGALTGALIEAGLLDELSLLVHPVLAGPQGGHVWHGGARPSGAALELVANESLRDGIVRLRYHLNG</sequence>
<name>A0A7T1WQB0_9ACTN</name>
<evidence type="ECO:0000256" key="2">
    <source>
        <dbReference type="ARBA" id="ARBA00022857"/>
    </source>
</evidence>
<dbReference type="AlphaFoldDB" id="A0A7T1WQB0"/>
<dbReference type="RefSeq" id="WP_197348576.1">
    <property type="nucleotide sequence ID" value="NZ_CP048882.1"/>
</dbReference>
<dbReference type="InterPro" id="IPR024072">
    <property type="entry name" value="DHFR-like_dom_sf"/>
</dbReference>
<dbReference type="PANTHER" id="PTHR38011">
    <property type="entry name" value="DIHYDROFOLATE REDUCTASE FAMILY PROTEIN (AFU_ORTHOLOGUE AFUA_8G06820)"/>
    <property type="match status" value="1"/>
</dbReference>
<protein>
    <submittedName>
        <fullName evidence="5">Pyrimidine reductase</fullName>
    </submittedName>
</protein>
<dbReference type="GO" id="GO:0008703">
    <property type="term" value="F:5-amino-6-(5-phosphoribosylamino)uracil reductase activity"/>
    <property type="evidence" value="ECO:0007669"/>
    <property type="project" value="InterPro"/>
</dbReference>
<dbReference type="GO" id="GO:0009231">
    <property type="term" value="P:riboflavin biosynthetic process"/>
    <property type="evidence" value="ECO:0007669"/>
    <property type="project" value="InterPro"/>
</dbReference>
<evidence type="ECO:0000313" key="6">
    <source>
        <dbReference type="Proteomes" id="UP000595046"/>
    </source>
</evidence>
<dbReference type="KEGG" id="sbat:G4Z16_00260"/>
<dbReference type="InterPro" id="IPR050765">
    <property type="entry name" value="Riboflavin_Biosynth_HTPR"/>
</dbReference>
<evidence type="ECO:0000259" key="4">
    <source>
        <dbReference type="Pfam" id="PF01872"/>
    </source>
</evidence>
<reference evidence="6" key="1">
    <citation type="submission" date="2020-02" db="EMBL/GenBank/DDBJ databases">
        <title>Streptomyces sp. ASO4wet.</title>
        <authorList>
            <person name="Risdian C."/>
            <person name="Landwehr W."/>
            <person name="Schupp P."/>
            <person name="Wink J."/>
        </authorList>
    </citation>
    <scope>NUCLEOTIDE SEQUENCE [LARGE SCALE GENOMIC DNA]</scope>
    <source>
        <strain evidence="6">ASO4wet</strain>
    </source>
</reference>
<evidence type="ECO:0000313" key="5">
    <source>
        <dbReference type="EMBL" id="QPP05079.1"/>
    </source>
</evidence>
<proteinExistence type="predicted"/>
<dbReference type="Proteomes" id="UP000595046">
    <property type="component" value="Chromosome"/>
</dbReference>
<dbReference type="SUPFAM" id="SSF53597">
    <property type="entry name" value="Dihydrofolate reductase-like"/>
    <property type="match status" value="1"/>
</dbReference>
<comment type="pathway">
    <text evidence="1">Cofactor biosynthesis; riboflavin biosynthesis.</text>
</comment>
<dbReference type="Pfam" id="PF01872">
    <property type="entry name" value="RibD_C"/>
    <property type="match status" value="1"/>
</dbReference>
<gene>
    <name evidence="5" type="ORF">G4Z16_00260</name>
</gene>
<keyword evidence="2" id="KW-0521">NADP</keyword>
<accession>A0A7T1WQB0</accession>
<feature type="domain" description="Bacterial bifunctional deaminase-reductase C-terminal" evidence="4">
    <location>
        <begin position="12"/>
        <end position="207"/>
    </location>
</feature>
<evidence type="ECO:0000256" key="1">
    <source>
        <dbReference type="ARBA" id="ARBA00005104"/>
    </source>
</evidence>
<keyword evidence="6" id="KW-1185">Reference proteome</keyword>
<dbReference type="Gene3D" id="3.40.430.10">
    <property type="entry name" value="Dihydrofolate Reductase, subunit A"/>
    <property type="match status" value="1"/>
</dbReference>
<keyword evidence="3" id="KW-0560">Oxidoreductase</keyword>
<organism evidence="5 6">
    <name type="scientific">Streptomyces bathyalis</name>
    <dbReference type="NCBI Taxonomy" id="2710756"/>
    <lineage>
        <taxon>Bacteria</taxon>
        <taxon>Bacillati</taxon>
        <taxon>Actinomycetota</taxon>
        <taxon>Actinomycetes</taxon>
        <taxon>Kitasatosporales</taxon>
        <taxon>Streptomycetaceae</taxon>
        <taxon>Streptomyces</taxon>
    </lineage>
</organism>
<evidence type="ECO:0000256" key="3">
    <source>
        <dbReference type="ARBA" id="ARBA00023002"/>
    </source>
</evidence>
<dbReference type="EMBL" id="CP048882">
    <property type="protein sequence ID" value="QPP05079.1"/>
    <property type="molecule type" value="Genomic_DNA"/>
</dbReference>
<dbReference type="PANTHER" id="PTHR38011:SF7">
    <property type="entry name" value="2,5-DIAMINO-6-RIBOSYLAMINO-4(3H)-PYRIMIDINONE 5'-PHOSPHATE REDUCTASE"/>
    <property type="match status" value="1"/>
</dbReference>
<dbReference type="InterPro" id="IPR002734">
    <property type="entry name" value="RibDG_C"/>
</dbReference>